<comment type="caution">
    <text evidence="1">The sequence shown here is derived from an EMBL/GenBank/DDBJ whole genome shotgun (WGS) entry which is preliminary data.</text>
</comment>
<evidence type="ECO:0000313" key="1">
    <source>
        <dbReference type="EMBL" id="KAA6313321.1"/>
    </source>
</evidence>
<dbReference type="InterPro" id="IPR029044">
    <property type="entry name" value="Nucleotide-diphossugar_trans"/>
</dbReference>
<gene>
    <name evidence="1" type="ORF">EZS27_035888</name>
</gene>
<name>A0A5J4PWY8_9ZZZZ</name>
<proteinExistence type="predicted"/>
<dbReference type="EMBL" id="SNRY01006111">
    <property type="protein sequence ID" value="KAA6313321.1"/>
    <property type="molecule type" value="Genomic_DNA"/>
</dbReference>
<protein>
    <submittedName>
        <fullName evidence="1">Uncharacterized protein</fullName>
    </submittedName>
</protein>
<organism evidence="1">
    <name type="scientific">termite gut metagenome</name>
    <dbReference type="NCBI Taxonomy" id="433724"/>
    <lineage>
        <taxon>unclassified sequences</taxon>
        <taxon>metagenomes</taxon>
        <taxon>organismal metagenomes</taxon>
    </lineage>
</organism>
<dbReference type="SUPFAM" id="SSF53448">
    <property type="entry name" value="Nucleotide-diphospho-sugar transferases"/>
    <property type="match status" value="1"/>
</dbReference>
<accession>A0A5J4PWY8</accession>
<reference evidence="1" key="1">
    <citation type="submission" date="2019-03" db="EMBL/GenBank/DDBJ databases">
        <title>Single cell metagenomics reveals metabolic interactions within the superorganism composed of flagellate Streblomastix strix and complex community of Bacteroidetes bacteria on its surface.</title>
        <authorList>
            <person name="Treitli S.C."/>
            <person name="Kolisko M."/>
            <person name="Husnik F."/>
            <person name="Keeling P."/>
            <person name="Hampl V."/>
        </authorList>
    </citation>
    <scope>NUCLEOTIDE SEQUENCE</scope>
    <source>
        <strain evidence="1">STM</strain>
    </source>
</reference>
<dbReference type="AlphaFoldDB" id="A0A5J4PWY8"/>
<feature type="non-terminal residue" evidence="1">
    <location>
        <position position="31"/>
    </location>
</feature>
<sequence>MKFAVIAAGQGSRLVAEGVGVSKPLLRINGE</sequence>